<protein>
    <submittedName>
        <fullName evidence="2">Diversity-generating retroelement protein Avd</fullName>
    </submittedName>
</protein>
<keyword evidence="3" id="KW-1185">Reference proteome</keyword>
<comment type="caution">
    <text evidence="2">The sequence shown here is derived from an EMBL/GenBank/DDBJ whole genome shotgun (WGS) entry which is preliminary data.</text>
</comment>
<dbReference type="Proteomes" id="UP001368500">
    <property type="component" value="Unassembled WGS sequence"/>
</dbReference>
<dbReference type="Pfam" id="PF22296">
    <property type="entry name" value="bAvd"/>
    <property type="match status" value="1"/>
</dbReference>
<gene>
    <name evidence="2" type="primary">avd</name>
    <name evidence="2" type="ORF">AACH11_12455</name>
</gene>
<dbReference type="InterPro" id="IPR055360">
    <property type="entry name" value="bAvd"/>
</dbReference>
<dbReference type="SUPFAM" id="SSF158446">
    <property type="entry name" value="IVS-encoded protein-like"/>
    <property type="match status" value="1"/>
</dbReference>
<dbReference type="InterPro" id="IPR036583">
    <property type="entry name" value="23S_rRNA_IVS_sf"/>
</dbReference>
<evidence type="ECO:0000259" key="1">
    <source>
        <dbReference type="Pfam" id="PF22296"/>
    </source>
</evidence>
<sequence length="104" mass="12301">MLYITWLVPVLEQFPRSQRFLLGDRLQSLALDLMDVLVEAQYRKSPRAELQRANLLLEKQRLLWRVAYNLRLADVRRYEHAAREIDDIGRRLGAWLKRLGPSTA</sequence>
<dbReference type="RefSeq" id="WP_341374559.1">
    <property type="nucleotide sequence ID" value="NZ_JBBUTF010000010.1"/>
</dbReference>
<dbReference type="CDD" id="cd16376">
    <property type="entry name" value="Avd_like"/>
    <property type="match status" value="1"/>
</dbReference>
<accession>A0ABU9BCN9</accession>
<reference evidence="2 3" key="1">
    <citation type="submission" date="2024-04" db="EMBL/GenBank/DDBJ databases">
        <title>Novel species of the genus Ideonella isolated from streams.</title>
        <authorList>
            <person name="Lu H."/>
        </authorList>
    </citation>
    <scope>NUCLEOTIDE SEQUENCE [LARGE SCALE GENOMIC DNA]</scope>
    <source>
        <strain evidence="2 3">BYS139W</strain>
    </source>
</reference>
<dbReference type="EMBL" id="JBBUTF010000010">
    <property type="protein sequence ID" value="MEK8026775.1"/>
    <property type="molecule type" value="Genomic_DNA"/>
</dbReference>
<name>A0ABU9BCN9_9BURK</name>
<dbReference type="Gene3D" id="1.20.1440.60">
    <property type="entry name" value="23S rRNA-intervening sequence"/>
    <property type="match status" value="1"/>
</dbReference>
<proteinExistence type="predicted"/>
<feature type="domain" description="bAvd-like" evidence="1">
    <location>
        <begin position="4"/>
        <end position="98"/>
    </location>
</feature>
<evidence type="ECO:0000313" key="2">
    <source>
        <dbReference type="EMBL" id="MEK8026775.1"/>
    </source>
</evidence>
<dbReference type="NCBIfam" id="NF033474">
    <property type="entry name" value="DivGenRetAVD"/>
    <property type="match status" value="1"/>
</dbReference>
<evidence type="ECO:0000313" key="3">
    <source>
        <dbReference type="Proteomes" id="UP001368500"/>
    </source>
</evidence>
<organism evidence="2 3">
    <name type="scientific">Pseudaquabacterium rugosum</name>
    <dbReference type="NCBI Taxonomy" id="2984194"/>
    <lineage>
        <taxon>Bacteria</taxon>
        <taxon>Pseudomonadati</taxon>
        <taxon>Pseudomonadota</taxon>
        <taxon>Betaproteobacteria</taxon>
        <taxon>Burkholderiales</taxon>
        <taxon>Sphaerotilaceae</taxon>
        <taxon>Pseudaquabacterium</taxon>
    </lineage>
</organism>